<keyword evidence="2" id="KW-1185">Reference proteome</keyword>
<organism evidence="1 2">
    <name type="scientific">Staurois parvus</name>
    <dbReference type="NCBI Taxonomy" id="386267"/>
    <lineage>
        <taxon>Eukaryota</taxon>
        <taxon>Metazoa</taxon>
        <taxon>Chordata</taxon>
        <taxon>Craniata</taxon>
        <taxon>Vertebrata</taxon>
        <taxon>Euteleostomi</taxon>
        <taxon>Amphibia</taxon>
        <taxon>Batrachia</taxon>
        <taxon>Anura</taxon>
        <taxon>Neobatrachia</taxon>
        <taxon>Ranoidea</taxon>
        <taxon>Ranidae</taxon>
        <taxon>Staurois</taxon>
    </lineage>
</organism>
<dbReference type="EMBL" id="CATNWA010007313">
    <property type="protein sequence ID" value="CAI9553764.1"/>
    <property type="molecule type" value="Genomic_DNA"/>
</dbReference>
<feature type="non-terminal residue" evidence="1">
    <location>
        <position position="98"/>
    </location>
</feature>
<evidence type="ECO:0000313" key="1">
    <source>
        <dbReference type="EMBL" id="CAI9553764.1"/>
    </source>
</evidence>
<dbReference type="Proteomes" id="UP001162483">
    <property type="component" value="Unassembled WGS sequence"/>
</dbReference>
<protein>
    <submittedName>
        <fullName evidence="1">Uncharacterized protein</fullName>
    </submittedName>
</protein>
<gene>
    <name evidence="1" type="ORF">SPARVUS_LOCUS4095021</name>
</gene>
<feature type="non-terminal residue" evidence="1">
    <location>
        <position position="1"/>
    </location>
</feature>
<comment type="caution">
    <text evidence="1">The sequence shown here is derived from an EMBL/GenBank/DDBJ whole genome shotgun (WGS) entry which is preliminary data.</text>
</comment>
<sequence length="98" mass="11286">NSFILTYTLIFTLIYIHVVHKLIHTYIHTHSHTYIHKLTHIHTHSHQGRTDNLETRALPEGPGSVGGPMRCPWYLFHSFFEFGQGHRGPMIPYCPGAP</sequence>
<evidence type="ECO:0000313" key="2">
    <source>
        <dbReference type="Proteomes" id="UP001162483"/>
    </source>
</evidence>
<proteinExistence type="predicted"/>
<reference evidence="1" key="1">
    <citation type="submission" date="2023-05" db="EMBL/GenBank/DDBJ databases">
        <authorList>
            <person name="Stuckert A."/>
        </authorList>
    </citation>
    <scope>NUCLEOTIDE SEQUENCE</scope>
</reference>
<name>A0ABN9C179_9NEOB</name>
<accession>A0ABN9C179</accession>